<name>A0A3B0W8F1_9ZZZZ</name>
<evidence type="ECO:0000256" key="2">
    <source>
        <dbReference type="ARBA" id="ARBA00022485"/>
    </source>
</evidence>
<dbReference type="InterPro" id="IPR005839">
    <property type="entry name" value="Methylthiotransferase"/>
</dbReference>
<dbReference type="Pfam" id="PF00919">
    <property type="entry name" value="UPF0004"/>
    <property type="match status" value="1"/>
</dbReference>
<dbReference type="InterPro" id="IPR013848">
    <property type="entry name" value="Methylthiotransferase_N"/>
</dbReference>
<dbReference type="PANTHER" id="PTHR11918">
    <property type="entry name" value="RADICAL SAM PROTEINS"/>
    <property type="match status" value="1"/>
</dbReference>
<evidence type="ECO:0000256" key="7">
    <source>
        <dbReference type="ARBA" id="ARBA00023014"/>
    </source>
</evidence>
<proteinExistence type="predicted"/>
<dbReference type="PANTHER" id="PTHR11918:SF45">
    <property type="entry name" value="THREONYLCARBAMOYLADENOSINE TRNA METHYLTHIOTRANSFERASE"/>
    <property type="match status" value="1"/>
</dbReference>
<dbReference type="InterPro" id="IPR006638">
    <property type="entry name" value="Elp3/MiaA/NifB-like_rSAM"/>
</dbReference>
<evidence type="ECO:0000256" key="4">
    <source>
        <dbReference type="ARBA" id="ARBA00022691"/>
    </source>
</evidence>
<keyword evidence="4" id="KW-0949">S-adenosyl-L-methionine</keyword>
<dbReference type="InterPro" id="IPR006467">
    <property type="entry name" value="MiaB-like_bact"/>
</dbReference>
<dbReference type="Gene3D" id="3.80.30.20">
    <property type="entry name" value="tm_1862 like domain"/>
    <property type="match status" value="1"/>
</dbReference>
<evidence type="ECO:0000256" key="1">
    <source>
        <dbReference type="ARBA" id="ARBA00001966"/>
    </source>
</evidence>
<dbReference type="InterPro" id="IPR058240">
    <property type="entry name" value="rSAM_sf"/>
</dbReference>
<sequence length="445" mass="49816">MNKKSQKTAAITTLGCKVNQYESAAFISRLQALGVRIVPFSQTADIYIINSCAVTGKAGAQSRQMIRRARRANPEARIIATGCYTQVEADKVREIAGDNACLVGNDQKHLLIDIALGREKGNSDALPDIGLQRRICRLPVRRFAGRARAYLKVEDGCNNFCTYCIVPYTRGRVRSLPLSEVLGQTAVFAGEGYRELVITGIHVGHYGRDLRPALSFTELARALAGAEHDLRYRISSLEPGELDDELLEFLAASRRFMPHFHLPLQSGDPLILRRMRRRYTVDDFRHVVLNIQRLMPEAAIGLDTVVGFPGEDEDMFRHTCELIADLPITYLHVFPYSKRPGTPAAEMPDQVSAAVKQERAARLRDLGREKRIEFYQRQLGRTHKVLAENAANRFKLMKGFSENYVPIHFKAPAAAVNTVLEVEAREVRGEDVFGVIVGERSPSIE</sequence>
<dbReference type="GO" id="GO:0035598">
    <property type="term" value="F:tRNA (N(6)-L-threonylcarbamoyladenosine(37)-C(2))-methylthiotransferase activity"/>
    <property type="evidence" value="ECO:0007669"/>
    <property type="project" value="UniProtKB-EC"/>
</dbReference>
<comment type="cofactor">
    <cofactor evidence="1">
        <name>[4Fe-4S] cluster</name>
        <dbReference type="ChEBI" id="CHEBI:49883"/>
    </cofactor>
</comment>
<keyword evidence="3 10" id="KW-0808">Transferase</keyword>
<dbReference type="SMART" id="SM00729">
    <property type="entry name" value="Elp3"/>
    <property type="match status" value="1"/>
</dbReference>
<keyword evidence="5" id="KW-0479">Metal-binding</keyword>
<dbReference type="AlphaFoldDB" id="A0A3B0W8F1"/>
<dbReference type="Gene3D" id="3.40.50.12160">
    <property type="entry name" value="Methylthiotransferase, N-terminal domain"/>
    <property type="match status" value="1"/>
</dbReference>
<feature type="domain" description="Radical SAM core" evidence="9">
    <location>
        <begin position="143"/>
        <end position="373"/>
    </location>
</feature>
<keyword evidence="2" id="KW-0004">4Fe-4S</keyword>
<evidence type="ECO:0000259" key="9">
    <source>
        <dbReference type="PROSITE" id="PS51918"/>
    </source>
</evidence>
<dbReference type="EMBL" id="UOEX01000356">
    <property type="protein sequence ID" value="VAW40826.1"/>
    <property type="molecule type" value="Genomic_DNA"/>
</dbReference>
<dbReference type="GO" id="GO:0046872">
    <property type="term" value="F:metal ion binding"/>
    <property type="evidence" value="ECO:0007669"/>
    <property type="project" value="UniProtKB-KW"/>
</dbReference>
<feature type="domain" description="MTTase N-terminal" evidence="8">
    <location>
        <begin position="7"/>
        <end position="120"/>
    </location>
</feature>
<dbReference type="InterPro" id="IPR023404">
    <property type="entry name" value="rSAM_horseshoe"/>
</dbReference>
<organism evidence="10">
    <name type="scientific">hydrothermal vent metagenome</name>
    <dbReference type="NCBI Taxonomy" id="652676"/>
    <lineage>
        <taxon>unclassified sequences</taxon>
        <taxon>metagenomes</taxon>
        <taxon>ecological metagenomes</taxon>
    </lineage>
</organism>
<dbReference type="PROSITE" id="PS51449">
    <property type="entry name" value="MTTASE_N"/>
    <property type="match status" value="1"/>
</dbReference>
<dbReference type="SFLD" id="SFLDG01082">
    <property type="entry name" value="B12-binding_domain_containing"/>
    <property type="match status" value="1"/>
</dbReference>
<dbReference type="CDD" id="cd01335">
    <property type="entry name" value="Radical_SAM"/>
    <property type="match status" value="1"/>
</dbReference>
<dbReference type="SFLD" id="SFLDG01061">
    <property type="entry name" value="methylthiotransferase"/>
    <property type="match status" value="1"/>
</dbReference>
<dbReference type="PROSITE" id="PS01278">
    <property type="entry name" value="MTTASE_RADICAL"/>
    <property type="match status" value="1"/>
</dbReference>
<dbReference type="PROSITE" id="PS51918">
    <property type="entry name" value="RADICAL_SAM"/>
    <property type="match status" value="1"/>
</dbReference>
<evidence type="ECO:0000256" key="3">
    <source>
        <dbReference type="ARBA" id="ARBA00022679"/>
    </source>
</evidence>
<dbReference type="EC" id="2.8.4.5" evidence="10"/>
<gene>
    <name evidence="10" type="ORF">MNBD_DELTA03-993</name>
</gene>
<evidence type="ECO:0000256" key="5">
    <source>
        <dbReference type="ARBA" id="ARBA00022723"/>
    </source>
</evidence>
<keyword evidence="6" id="KW-0408">Iron</keyword>
<dbReference type="Pfam" id="PF04055">
    <property type="entry name" value="Radical_SAM"/>
    <property type="match status" value="1"/>
</dbReference>
<dbReference type="InterPro" id="IPR020612">
    <property type="entry name" value="Methylthiotransferase_CS"/>
</dbReference>
<dbReference type="SFLD" id="SFLDS00029">
    <property type="entry name" value="Radical_SAM"/>
    <property type="match status" value="1"/>
</dbReference>
<evidence type="ECO:0000256" key="6">
    <source>
        <dbReference type="ARBA" id="ARBA00023004"/>
    </source>
</evidence>
<dbReference type="NCBIfam" id="TIGR01579">
    <property type="entry name" value="MiaB-like-C"/>
    <property type="match status" value="1"/>
</dbReference>
<accession>A0A3B0W8F1</accession>
<evidence type="ECO:0000313" key="10">
    <source>
        <dbReference type="EMBL" id="VAW40826.1"/>
    </source>
</evidence>
<dbReference type="GO" id="GO:0051539">
    <property type="term" value="F:4 iron, 4 sulfur cluster binding"/>
    <property type="evidence" value="ECO:0007669"/>
    <property type="project" value="UniProtKB-KW"/>
</dbReference>
<keyword evidence="7" id="KW-0411">Iron-sulfur</keyword>
<protein>
    <submittedName>
        <fullName evidence="10">tRNA t(6)A37-methylthiotransferase</fullName>
        <ecNumber evidence="10">2.8.4.5</ecNumber>
    </submittedName>
</protein>
<dbReference type="InterPro" id="IPR038135">
    <property type="entry name" value="Methylthiotransferase_N_sf"/>
</dbReference>
<dbReference type="InterPro" id="IPR007197">
    <property type="entry name" value="rSAM"/>
</dbReference>
<reference evidence="10" key="1">
    <citation type="submission" date="2018-06" db="EMBL/GenBank/DDBJ databases">
        <authorList>
            <person name="Zhirakovskaya E."/>
        </authorList>
    </citation>
    <scope>NUCLEOTIDE SEQUENCE</scope>
</reference>
<dbReference type="SUPFAM" id="SSF102114">
    <property type="entry name" value="Radical SAM enzymes"/>
    <property type="match status" value="1"/>
</dbReference>
<dbReference type="NCBIfam" id="TIGR00089">
    <property type="entry name" value="MiaB/RimO family radical SAM methylthiotransferase"/>
    <property type="match status" value="1"/>
</dbReference>
<evidence type="ECO:0000259" key="8">
    <source>
        <dbReference type="PROSITE" id="PS51449"/>
    </source>
</evidence>